<sequence>MHSKNNVSVYENEQLNRKWWSSFTTVTAMSAKAVDFEVFGKVQGVFFRKHTKEQAEKLGLRGWCKNTAQGTVLGHMEGPNDKIETMMQWLKTTGSPASKIEKCEFRNQAELTDYTFVDFNIRKD</sequence>
<protein>
    <submittedName>
        <fullName evidence="1">Uncharacterized protein</fullName>
    </submittedName>
</protein>
<evidence type="ECO:0000313" key="2">
    <source>
        <dbReference type="Proteomes" id="UP001231649"/>
    </source>
</evidence>
<proteinExistence type="predicted"/>
<keyword evidence="2" id="KW-1185">Reference proteome</keyword>
<gene>
    <name evidence="1" type="ORF">PYW08_003410</name>
</gene>
<accession>A0ACC2QRP4</accession>
<reference evidence="1" key="1">
    <citation type="submission" date="2023-03" db="EMBL/GenBank/DDBJ databases">
        <title>Chromosome-level genomes of two armyworms, Mythimna separata and Mythimna loreyi, provide insights into the biosynthesis and reception of sex pheromones.</title>
        <authorList>
            <person name="Zhao H."/>
        </authorList>
    </citation>
    <scope>NUCLEOTIDE SEQUENCE</scope>
    <source>
        <strain evidence="1">BeijingLab</strain>
    </source>
</reference>
<evidence type="ECO:0000313" key="1">
    <source>
        <dbReference type="EMBL" id="KAJ8723498.1"/>
    </source>
</evidence>
<organism evidence="1 2">
    <name type="scientific">Mythimna loreyi</name>
    <dbReference type="NCBI Taxonomy" id="667449"/>
    <lineage>
        <taxon>Eukaryota</taxon>
        <taxon>Metazoa</taxon>
        <taxon>Ecdysozoa</taxon>
        <taxon>Arthropoda</taxon>
        <taxon>Hexapoda</taxon>
        <taxon>Insecta</taxon>
        <taxon>Pterygota</taxon>
        <taxon>Neoptera</taxon>
        <taxon>Endopterygota</taxon>
        <taxon>Lepidoptera</taxon>
        <taxon>Glossata</taxon>
        <taxon>Ditrysia</taxon>
        <taxon>Noctuoidea</taxon>
        <taxon>Noctuidae</taxon>
        <taxon>Noctuinae</taxon>
        <taxon>Hadenini</taxon>
        <taxon>Mythimna</taxon>
    </lineage>
</organism>
<dbReference type="EMBL" id="CM056790">
    <property type="protein sequence ID" value="KAJ8723498.1"/>
    <property type="molecule type" value="Genomic_DNA"/>
</dbReference>
<dbReference type="Proteomes" id="UP001231649">
    <property type="component" value="Chromosome 14"/>
</dbReference>
<comment type="caution">
    <text evidence="1">The sequence shown here is derived from an EMBL/GenBank/DDBJ whole genome shotgun (WGS) entry which is preliminary data.</text>
</comment>
<name>A0ACC2QRP4_9NEOP</name>